<dbReference type="PROSITE" id="PS51257">
    <property type="entry name" value="PROKAR_LIPOPROTEIN"/>
    <property type="match status" value="1"/>
</dbReference>
<comment type="caution">
    <text evidence="2">The sequence shown here is derived from an EMBL/GenBank/DDBJ whole genome shotgun (WGS) entry which is preliminary data.</text>
</comment>
<dbReference type="Proteomes" id="UP001500459">
    <property type="component" value="Unassembled WGS sequence"/>
</dbReference>
<keyword evidence="3" id="KW-1185">Reference proteome</keyword>
<sequence length="421" mass="46569">MKILKRNPLPVVGCVILVLCLVFTSCSNDDDSSTDDTDTGEENENSDTYIMAAITGTEGDVYIINQNGDELFSWDIDLALGNDANLLEDGSLVVALKTADAQITFGGYGGIIRKINTDKTTDWEITYAQGEEYMAHHDVEYLANGNILFPVWEKVSALDAATAGFEENFDIYPEAIIEMNPLTEEIVWEWHSKDHLIQNYDATKANFGVVADNPNKIDINYNKAQDNGDLMHINGITLDEINDIIYVTVNNYSEVWVIDHSTTTAEAATNSGGTYNLGGDLIYRFGNPLTYDNSGDVTLNLVHYPNLLENGNMLVYGNEVYDNQSEVIEYQLNPPYQLVPGQDNEPSVVWSFTDPELYTAGLGGAVRMDNGNTLITEARAGTLWEVSEAGDIVQKYETNYSTIWRAYVFSSDDPAITALGL</sequence>
<name>A0ABP7X7I2_9FLAO</name>
<accession>A0ABP7X7I2</accession>
<dbReference type="RefSeq" id="WP_344923663.1">
    <property type="nucleotide sequence ID" value="NZ_BAABCW010000001.1"/>
</dbReference>
<dbReference type="SUPFAM" id="SSF63829">
    <property type="entry name" value="Calcium-dependent phosphotriesterase"/>
    <property type="match status" value="1"/>
</dbReference>
<feature type="chain" id="PRO_5045864659" evidence="1">
    <location>
        <begin position="30"/>
        <end position="421"/>
    </location>
</feature>
<evidence type="ECO:0000313" key="3">
    <source>
        <dbReference type="Proteomes" id="UP001500459"/>
    </source>
</evidence>
<feature type="signal peptide" evidence="1">
    <location>
        <begin position="1"/>
        <end position="29"/>
    </location>
</feature>
<dbReference type="EMBL" id="BAABCW010000001">
    <property type="protein sequence ID" value="GAA4106094.1"/>
    <property type="molecule type" value="Genomic_DNA"/>
</dbReference>
<reference evidence="3" key="1">
    <citation type="journal article" date="2019" name="Int. J. Syst. Evol. Microbiol.">
        <title>The Global Catalogue of Microorganisms (GCM) 10K type strain sequencing project: providing services to taxonomists for standard genome sequencing and annotation.</title>
        <authorList>
            <consortium name="The Broad Institute Genomics Platform"/>
            <consortium name="The Broad Institute Genome Sequencing Center for Infectious Disease"/>
            <person name="Wu L."/>
            <person name="Ma J."/>
        </authorList>
    </citation>
    <scope>NUCLEOTIDE SEQUENCE [LARGE SCALE GENOMIC DNA]</scope>
    <source>
        <strain evidence="3">JCM 17106</strain>
    </source>
</reference>
<dbReference type="InterPro" id="IPR039535">
    <property type="entry name" value="ASST-like"/>
</dbReference>
<evidence type="ECO:0000256" key="1">
    <source>
        <dbReference type="SAM" id="SignalP"/>
    </source>
</evidence>
<protein>
    <submittedName>
        <fullName evidence="2">Aryl-sulfate sulfotransferase</fullName>
    </submittedName>
</protein>
<dbReference type="InterPro" id="IPR053143">
    <property type="entry name" value="Arylsulfate_ST"/>
</dbReference>
<keyword evidence="1" id="KW-0732">Signal</keyword>
<proteinExistence type="predicted"/>
<gene>
    <name evidence="2" type="ORF">GCM10022393_00310</name>
</gene>
<evidence type="ECO:0000313" key="2">
    <source>
        <dbReference type="EMBL" id="GAA4106094.1"/>
    </source>
</evidence>
<dbReference type="PANTHER" id="PTHR35340:SF5">
    <property type="entry name" value="ASST-DOMAIN-CONTAINING PROTEIN"/>
    <property type="match status" value="1"/>
</dbReference>
<organism evidence="2 3">
    <name type="scientific">Aquimarina addita</name>
    <dbReference type="NCBI Taxonomy" id="870485"/>
    <lineage>
        <taxon>Bacteria</taxon>
        <taxon>Pseudomonadati</taxon>
        <taxon>Bacteroidota</taxon>
        <taxon>Flavobacteriia</taxon>
        <taxon>Flavobacteriales</taxon>
        <taxon>Flavobacteriaceae</taxon>
        <taxon>Aquimarina</taxon>
    </lineage>
</organism>
<dbReference type="Pfam" id="PF14269">
    <property type="entry name" value="Arylsulfotran_2"/>
    <property type="match status" value="1"/>
</dbReference>
<dbReference type="PANTHER" id="PTHR35340">
    <property type="entry name" value="PQQ ENZYME REPEAT PROTEIN-RELATED"/>
    <property type="match status" value="1"/>
</dbReference>